<evidence type="ECO:0000259" key="1">
    <source>
        <dbReference type="Pfam" id="PF22589"/>
    </source>
</evidence>
<dbReference type="KEGG" id="osn:115217270"/>
<dbReference type="RefSeq" id="XP_029642772.1">
    <property type="nucleotide sequence ID" value="XM_029786912.2"/>
</dbReference>
<gene>
    <name evidence="3" type="primary">LOC115217270</name>
</gene>
<proteinExistence type="predicted"/>
<evidence type="ECO:0000313" key="2">
    <source>
        <dbReference type="Proteomes" id="UP000515154"/>
    </source>
</evidence>
<dbReference type="AlphaFoldDB" id="A0A6P7SX21"/>
<feature type="domain" description="Sperm microtubule inner protein 1 C-terminal" evidence="1">
    <location>
        <begin position="63"/>
        <end position="177"/>
    </location>
</feature>
<sequence>MARTNFANIKFWEDSIAKEQTLRLTWHRKRRENELTGVKETEKGRASDILRKKLMFATGDPKLEQKPAEAVAKPPEEHLVEETPELDTKQFELMLPIDKATKDLLYDGVSRDGKGRANYLKQRYVENPEDKFIFPPTSAMEYGWNIAELSKSFNINKSLHGHRCILRDTFYRKNGIPMIPD</sequence>
<organism evidence="2 3">
    <name type="scientific">Octopus sinensis</name>
    <name type="common">East Asian common octopus</name>
    <dbReference type="NCBI Taxonomy" id="2607531"/>
    <lineage>
        <taxon>Eukaryota</taxon>
        <taxon>Metazoa</taxon>
        <taxon>Spiralia</taxon>
        <taxon>Lophotrochozoa</taxon>
        <taxon>Mollusca</taxon>
        <taxon>Cephalopoda</taxon>
        <taxon>Coleoidea</taxon>
        <taxon>Octopodiformes</taxon>
        <taxon>Octopoda</taxon>
        <taxon>Incirrata</taxon>
        <taxon>Octopodidae</taxon>
        <taxon>Octopus</taxon>
    </lineage>
</organism>
<dbReference type="Pfam" id="PF22589">
    <property type="entry name" value="SPMIP1"/>
    <property type="match status" value="1"/>
</dbReference>
<accession>A0A6P7SX21</accession>
<keyword evidence="2" id="KW-1185">Reference proteome</keyword>
<protein>
    <submittedName>
        <fullName evidence="3">Protein ATP6V1FNB-like</fullName>
    </submittedName>
</protein>
<dbReference type="Proteomes" id="UP000515154">
    <property type="component" value="Linkage group LG11"/>
</dbReference>
<reference evidence="3" key="1">
    <citation type="submission" date="2025-08" db="UniProtKB">
        <authorList>
            <consortium name="RefSeq"/>
        </authorList>
    </citation>
    <scope>IDENTIFICATION</scope>
</reference>
<evidence type="ECO:0000313" key="3">
    <source>
        <dbReference type="RefSeq" id="XP_029642772.1"/>
    </source>
</evidence>
<dbReference type="PANTHER" id="PTHR35826">
    <property type="entry name" value="PROTEIN ATP6V1FNB-LIKE"/>
    <property type="match status" value="1"/>
</dbReference>
<dbReference type="InterPro" id="IPR054323">
    <property type="entry name" value="SPMIP1_C"/>
</dbReference>
<name>A0A6P7SX21_9MOLL</name>
<dbReference type="PANTHER" id="PTHR35826:SF1">
    <property type="entry name" value="PROTEIN ATP6V1FNB-LIKE"/>
    <property type="match status" value="1"/>
</dbReference>